<organism evidence="3 4">
    <name type="scientific">Phocoenobacter uteri</name>
    <dbReference type="NCBI Taxonomy" id="146806"/>
    <lineage>
        <taxon>Bacteria</taxon>
        <taxon>Pseudomonadati</taxon>
        <taxon>Pseudomonadota</taxon>
        <taxon>Gammaproteobacteria</taxon>
        <taxon>Pasteurellales</taxon>
        <taxon>Pasteurellaceae</taxon>
        <taxon>Phocoenobacter</taxon>
    </lineage>
</organism>
<dbReference type="OrthoDB" id="5688196at2"/>
<keyword evidence="4" id="KW-1185">Reference proteome</keyword>
<evidence type="ECO:0000259" key="2">
    <source>
        <dbReference type="Pfam" id="PF01298"/>
    </source>
</evidence>
<feature type="signal peptide" evidence="1">
    <location>
        <begin position="1"/>
        <end position="18"/>
    </location>
</feature>
<reference evidence="3 4" key="1">
    <citation type="submission" date="2018-06" db="EMBL/GenBank/DDBJ databases">
        <authorList>
            <consortium name="Pathogen Informatics"/>
            <person name="Doyle S."/>
        </authorList>
    </citation>
    <scope>NUCLEOTIDE SEQUENCE [LARGE SCALE GENOMIC DNA]</scope>
    <source>
        <strain evidence="3 4">NCTC12872</strain>
    </source>
</reference>
<dbReference type="Pfam" id="PF01298">
    <property type="entry name" value="TbpB_B_D"/>
    <property type="match status" value="1"/>
</dbReference>
<dbReference type="EMBL" id="UGTA01000001">
    <property type="protein sequence ID" value="SUB58198.1"/>
    <property type="molecule type" value="Genomic_DNA"/>
</dbReference>
<protein>
    <submittedName>
        <fullName evidence="3">Transferrin binding protein-like solute binding protein</fullName>
    </submittedName>
</protein>
<dbReference type="InterPro" id="IPR001677">
    <property type="entry name" value="TbpB_B_D"/>
</dbReference>
<evidence type="ECO:0000256" key="1">
    <source>
        <dbReference type="SAM" id="SignalP"/>
    </source>
</evidence>
<dbReference type="AlphaFoldDB" id="A0A379C7S3"/>
<dbReference type="RefSeq" id="WP_115314730.1">
    <property type="nucleotide sequence ID" value="NZ_LWIF01000001.1"/>
</dbReference>
<dbReference type="SUPFAM" id="SSF56925">
    <property type="entry name" value="OMPA-like"/>
    <property type="match status" value="1"/>
</dbReference>
<dbReference type="PROSITE" id="PS51257">
    <property type="entry name" value="PROKAR_LIPOPROTEIN"/>
    <property type="match status" value="1"/>
</dbReference>
<accession>A0A379C7S3</accession>
<name>A0A379C7S3_9PAST</name>
<feature type="domain" description="Transferrin-binding protein B C-lobe/N-lobe beta-barrel" evidence="2">
    <location>
        <begin position="191"/>
        <end position="295"/>
    </location>
</feature>
<feature type="chain" id="PRO_5016707314" evidence="1">
    <location>
        <begin position="19"/>
        <end position="296"/>
    </location>
</feature>
<evidence type="ECO:0000313" key="4">
    <source>
        <dbReference type="Proteomes" id="UP000255417"/>
    </source>
</evidence>
<dbReference type="Proteomes" id="UP000255417">
    <property type="component" value="Unassembled WGS sequence"/>
</dbReference>
<keyword evidence="1" id="KW-0732">Signal</keyword>
<evidence type="ECO:0000313" key="3">
    <source>
        <dbReference type="EMBL" id="SUB58198.1"/>
    </source>
</evidence>
<gene>
    <name evidence="3" type="ORF">NCTC12872_00148</name>
</gene>
<sequence>MKKLVLVTAISLVLAACGSGGGSGSADNSYVKEGKLEGVLTSYDMYPDENGKLISKLEEITDVNPDGTTDTFTTEKEITRPVSGGKDLNHIMINGTNVQLLPDDYNKQENYEKRVKEYDEKITVTINPDKVEKEVIVEGERLSNVISGLQYKYMRFGIHDDYVPNPDDLSNDTVEDATFGKFVQGYVTTNMPQKGKITYLGDAYGYSYSPLRKGKSTIDVDFTNKTLKGTLSDWQNDDLLNNPLSKTMMFNAKIDGNQFEGKDVQGRFFGSNAAEVGGIYDSKERGESAVFGAKKQ</sequence>
<dbReference type="InterPro" id="IPR011250">
    <property type="entry name" value="OMP/PagP_B-barrel"/>
</dbReference>
<proteinExistence type="predicted"/>
<dbReference type="Gene3D" id="2.40.160.90">
    <property type="match status" value="1"/>
</dbReference>